<evidence type="ECO:0000259" key="9">
    <source>
        <dbReference type="PROSITE" id="PS50011"/>
    </source>
</evidence>
<dbReference type="EMBL" id="DF238820">
    <property type="protein sequence ID" value="GAC98398.1"/>
    <property type="molecule type" value="Genomic_DNA"/>
</dbReference>
<dbReference type="InterPro" id="IPR046349">
    <property type="entry name" value="C1-like_sf"/>
</dbReference>
<dbReference type="CDD" id="cd13999">
    <property type="entry name" value="STKc_MAP3K-like"/>
    <property type="match status" value="1"/>
</dbReference>
<dbReference type="SUPFAM" id="SSF56112">
    <property type="entry name" value="Protein kinase-like (PK-like)"/>
    <property type="match status" value="1"/>
</dbReference>
<dbReference type="GO" id="GO:0005524">
    <property type="term" value="F:ATP binding"/>
    <property type="evidence" value="ECO:0007669"/>
    <property type="project" value="UniProtKB-UniRule"/>
</dbReference>
<dbReference type="PANTHER" id="PTHR46485:SF5">
    <property type="entry name" value="CENTER DIVIDER, ISOFORM A"/>
    <property type="match status" value="1"/>
</dbReference>
<proteinExistence type="inferred from homology"/>
<feature type="domain" description="Protein kinase" evidence="9">
    <location>
        <begin position="17"/>
        <end position="279"/>
    </location>
</feature>
<dbReference type="OrthoDB" id="4062651at2759"/>
<dbReference type="GO" id="GO:0004674">
    <property type="term" value="F:protein serine/threonine kinase activity"/>
    <property type="evidence" value="ECO:0007669"/>
    <property type="project" value="UniProtKB-KW"/>
</dbReference>
<evidence type="ECO:0000256" key="1">
    <source>
        <dbReference type="ARBA" id="ARBA00005843"/>
    </source>
</evidence>
<dbReference type="InterPro" id="IPR017441">
    <property type="entry name" value="Protein_kinase_ATP_BS"/>
</dbReference>
<evidence type="ECO:0000256" key="3">
    <source>
        <dbReference type="ARBA" id="ARBA00022679"/>
    </source>
</evidence>
<dbReference type="PROSITE" id="PS00107">
    <property type="entry name" value="PROTEIN_KINASE_ATP"/>
    <property type="match status" value="1"/>
</dbReference>
<dbReference type="PANTHER" id="PTHR46485">
    <property type="entry name" value="LIM DOMAIN KINASE 1"/>
    <property type="match status" value="1"/>
</dbReference>
<organism evidence="10 11">
    <name type="scientific">Pseudozyma hubeiensis (strain SY62)</name>
    <name type="common">Yeast</name>
    <dbReference type="NCBI Taxonomy" id="1305764"/>
    <lineage>
        <taxon>Eukaryota</taxon>
        <taxon>Fungi</taxon>
        <taxon>Dikarya</taxon>
        <taxon>Basidiomycota</taxon>
        <taxon>Ustilaginomycotina</taxon>
        <taxon>Ustilaginomycetes</taxon>
        <taxon>Ustilaginales</taxon>
        <taxon>Ustilaginaceae</taxon>
        <taxon>Pseudozyma</taxon>
    </lineage>
</organism>
<dbReference type="Pfam" id="PF07714">
    <property type="entry name" value="PK_Tyr_Ser-Thr"/>
    <property type="match status" value="1"/>
</dbReference>
<feature type="binding site" evidence="7">
    <location>
        <position position="44"/>
    </location>
    <ligand>
        <name>ATP</name>
        <dbReference type="ChEBI" id="CHEBI:30616"/>
    </ligand>
</feature>
<dbReference type="SMART" id="SM00220">
    <property type="entry name" value="S_TKc"/>
    <property type="match status" value="1"/>
</dbReference>
<dbReference type="Gene3D" id="1.10.510.10">
    <property type="entry name" value="Transferase(Phosphotransferase) domain 1"/>
    <property type="match status" value="1"/>
</dbReference>
<gene>
    <name evidence="10" type="ORF">PHSY_005992</name>
</gene>
<dbReference type="AlphaFoldDB" id="R9PAI4"/>
<keyword evidence="6 7" id="KW-0067">ATP-binding</keyword>
<dbReference type="HOGENOM" id="CLU_015983_0_0_1"/>
<comment type="similarity">
    <text evidence="1">Belongs to the protein kinase superfamily. TKL Ser/Thr protein kinase family.</text>
</comment>
<evidence type="ECO:0000256" key="2">
    <source>
        <dbReference type="ARBA" id="ARBA00022527"/>
    </source>
</evidence>
<keyword evidence="2" id="KW-0723">Serine/threonine-protein kinase</keyword>
<accession>R9PAI4</accession>
<dbReference type="eggNOG" id="KOG0192">
    <property type="taxonomic scope" value="Eukaryota"/>
</dbReference>
<dbReference type="InterPro" id="IPR001245">
    <property type="entry name" value="Ser-Thr/Tyr_kinase_cat_dom"/>
</dbReference>
<protein>
    <submittedName>
        <fullName evidence="10">Mitogen-activated protein kinase mpkC</fullName>
    </submittedName>
</protein>
<dbReference type="InterPro" id="IPR008271">
    <property type="entry name" value="Ser/Thr_kinase_AS"/>
</dbReference>
<dbReference type="GeneID" id="24111264"/>
<dbReference type="Gene3D" id="3.30.200.20">
    <property type="entry name" value="Phosphorylase Kinase, domain 1"/>
    <property type="match status" value="1"/>
</dbReference>
<dbReference type="InterPro" id="IPR000719">
    <property type="entry name" value="Prot_kinase_dom"/>
</dbReference>
<reference evidence="11" key="1">
    <citation type="journal article" date="2013" name="Genome Announc.">
        <title>Draft genome sequence of the basidiomycetous yeast-like fungus Pseudozyma hubeiensis SY62, which produces an abundant amount of the biosurfactant mannosylerythritol lipids.</title>
        <authorList>
            <person name="Konishi M."/>
            <person name="Hatada Y."/>
            <person name="Horiuchi J."/>
        </authorList>
    </citation>
    <scope>NUCLEOTIDE SEQUENCE [LARGE SCALE GENOMIC DNA]</scope>
    <source>
        <strain evidence="11">SY62</strain>
    </source>
</reference>
<evidence type="ECO:0000256" key="5">
    <source>
        <dbReference type="ARBA" id="ARBA00022777"/>
    </source>
</evidence>
<feature type="region of interest" description="Disordered" evidence="8">
    <location>
        <begin position="687"/>
        <end position="719"/>
    </location>
</feature>
<keyword evidence="11" id="KW-1185">Reference proteome</keyword>
<dbReference type="STRING" id="1305764.R9PAI4"/>
<name>R9PAI4_PSEHS</name>
<keyword evidence="5 10" id="KW-0418">Kinase</keyword>
<evidence type="ECO:0000256" key="7">
    <source>
        <dbReference type="PROSITE-ProRule" id="PRU10141"/>
    </source>
</evidence>
<sequence>MDRFDVINFADLSGPNGGEWIRIGGGSFGVVFKGEYLGTEVAIKEVLPNNTYDVEKYFERECVLMKEARHPNIVQYIGLTKSPGPDGRIYIISEFVGSNVRSYIADQNKPFPWRLRMSFAMDIARALAYLHARNCMHRDLKGENLLITANERIKVCDFGFARIAARNEEEMRRISYCGTDGYMSPEILLGIDFSLPSDVFSLGVIFAEIASRHLVDSYTFKRVMPTFGLDADEVREMASEGCPQSFIQLALDCVEEDPRDRPEMRQVVSRLRDIEREVLLREEAENRYAIGSVRGATIQSIMGTKIKRAAPPRLPSFNGALKLNGTHSKANSDDSSDEIEEALAALEKIGIEPDDARSPGTIKGSSTLKVAGHGNPWWSEEATEALPSINRSWLASPGAAAERIRQESEAGLLEGADYAESDYSTSVVRSSKMTQRHTPLAMLDERASTLSARTLRQGDSPLLIPARRGSADVSAIRRGSNDTAAMQSYLTARTHKPDPSMALATIASVSSGHVEPIPICHRFTLVKNGTRRPNNVVAAAQQAMASGSAHQHSHPPASSYPSLVPPAVMLSNALAKCWICGKRIGWKPFMDCDDCPWKTHVACAELAPPTCQDLAIPMSGAVGGGSVQPILSPFNALRRGSAATDIVTSRRSSKATDVVSSRRSSKATDVGDQREISAAAAALRRASLADSIDEPGSPQLGKVKSKKKLFGGSSAVRCQ</sequence>
<evidence type="ECO:0000313" key="10">
    <source>
        <dbReference type="EMBL" id="GAC98398.1"/>
    </source>
</evidence>
<evidence type="ECO:0000256" key="6">
    <source>
        <dbReference type="ARBA" id="ARBA00022840"/>
    </source>
</evidence>
<dbReference type="SUPFAM" id="SSF57889">
    <property type="entry name" value="Cysteine-rich domain"/>
    <property type="match status" value="1"/>
</dbReference>
<evidence type="ECO:0000256" key="4">
    <source>
        <dbReference type="ARBA" id="ARBA00022741"/>
    </source>
</evidence>
<dbReference type="PROSITE" id="PS50011">
    <property type="entry name" value="PROTEIN_KINASE_DOM"/>
    <property type="match status" value="1"/>
</dbReference>
<dbReference type="RefSeq" id="XP_012191985.1">
    <property type="nucleotide sequence ID" value="XM_012336595.1"/>
</dbReference>
<dbReference type="InterPro" id="IPR011009">
    <property type="entry name" value="Kinase-like_dom_sf"/>
</dbReference>
<evidence type="ECO:0000256" key="8">
    <source>
        <dbReference type="SAM" id="MobiDB-lite"/>
    </source>
</evidence>
<keyword evidence="3" id="KW-0808">Transferase</keyword>
<dbReference type="PROSITE" id="PS00108">
    <property type="entry name" value="PROTEIN_KINASE_ST"/>
    <property type="match status" value="1"/>
</dbReference>
<evidence type="ECO:0000313" key="11">
    <source>
        <dbReference type="Proteomes" id="UP000014071"/>
    </source>
</evidence>
<dbReference type="InterPro" id="IPR050940">
    <property type="entry name" value="Actin_reg-Ser/Thr_kinase"/>
</dbReference>
<keyword evidence="4 7" id="KW-0547">Nucleotide-binding</keyword>
<dbReference type="Proteomes" id="UP000014071">
    <property type="component" value="Unassembled WGS sequence"/>
</dbReference>